<dbReference type="InterPro" id="IPR001211">
    <property type="entry name" value="PLA2"/>
</dbReference>
<evidence type="ECO:0000256" key="6">
    <source>
        <dbReference type="ARBA" id="ARBA00022723"/>
    </source>
</evidence>
<comment type="caution">
    <text evidence="17">The sequence shown here is derived from an EMBL/GenBank/DDBJ whole genome shotgun (WGS) entry which is preliminary data.</text>
</comment>
<dbReference type="EC" id="3.1.1.4" evidence="4"/>
<dbReference type="AlphaFoldDB" id="A0A8J5L4L7"/>
<evidence type="ECO:0000256" key="8">
    <source>
        <dbReference type="ARBA" id="ARBA00022801"/>
    </source>
</evidence>
<proteinExistence type="inferred from homology"/>
<dbReference type="PANTHER" id="PTHR11716">
    <property type="entry name" value="PHOSPHOLIPASE A2 FAMILY MEMBER"/>
    <property type="match status" value="1"/>
</dbReference>
<feature type="disulfide bond" evidence="15">
    <location>
        <begin position="112"/>
        <end position="132"/>
    </location>
</feature>
<keyword evidence="18" id="KW-1185">Reference proteome</keyword>
<dbReference type="GO" id="GO:0016042">
    <property type="term" value="P:lipid catabolic process"/>
    <property type="evidence" value="ECO:0007669"/>
    <property type="project" value="UniProtKB-KW"/>
</dbReference>
<dbReference type="EMBL" id="JACMSC010000011">
    <property type="protein sequence ID" value="KAG6500695.1"/>
    <property type="molecule type" value="Genomic_DNA"/>
</dbReference>
<keyword evidence="9 14" id="KW-0106">Calcium</keyword>
<organism evidence="17 18">
    <name type="scientific">Zingiber officinale</name>
    <name type="common">Ginger</name>
    <name type="synonym">Amomum zingiber</name>
    <dbReference type="NCBI Taxonomy" id="94328"/>
    <lineage>
        <taxon>Eukaryota</taxon>
        <taxon>Viridiplantae</taxon>
        <taxon>Streptophyta</taxon>
        <taxon>Embryophyta</taxon>
        <taxon>Tracheophyta</taxon>
        <taxon>Spermatophyta</taxon>
        <taxon>Magnoliopsida</taxon>
        <taxon>Liliopsida</taxon>
        <taxon>Zingiberales</taxon>
        <taxon>Zingiberaceae</taxon>
        <taxon>Zingiber</taxon>
    </lineage>
</organism>
<evidence type="ECO:0000256" key="9">
    <source>
        <dbReference type="ARBA" id="ARBA00022837"/>
    </source>
</evidence>
<keyword evidence="8" id="KW-0378">Hydrolase</keyword>
<dbReference type="GO" id="GO:0008289">
    <property type="term" value="F:lipid binding"/>
    <property type="evidence" value="ECO:0007669"/>
    <property type="project" value="TreeGrafter"/>
</dbReference>
<protein>
    <recommendedName>
        <fullName evidence="4">phospholipase A2</fullName>
        <ecNumber evidence="4">3.1.1.4</ecNumber>
    </recommendedName>
</protein>
<keyword evidence="11" id="KW-0443">Lipid metabolism</keyword>
<evidence type="ECO:0000256" key="15">
    <source>
        <dbReference type="PIRSR" id="PIRSR601211-3"/>
    </source>
</evidence>
<evidence type="ECO:0000256" key="7">
    <source>
        <dbReference type="ARBA" id="ARBA00022729"/>
    </source>
</evidence>
<reference evidence="17 18" key="1">
    <citation type="submission" date="2020-08" db="EMBL/GenBank/DDBJ databases">
        <title>Plant Genome Project.</title>
        <authorList>
            <person name="Zhang R.-G."/>
        </authorList>
    </citation>
    <scope>NUCLEOTIDE SEQUENCE [LARGE SCALE GENOMIC DNA]</scope>
    <source>
        <tissue evidence="17">Rhizome</tissue>
    </source>
</reference>
<evidence type="ECO:0000256" key="2">
    <source>
        <dbReference type="ARBA" id="ARBA00004613"/>
    </source>
</evidence>
<keyword evidence="10" id="KW-0442">Lipid degradation</keyword>
<accession>A0A8J5L4L7</accession>
<dbReference type="PANTHER" id="PTHR11716:SF47">
    <property type="entry name" value="PHOSPHOLIPASE A2-ALPHA"/>
    <property type="match status" value="1"/>
</dbReference>
<keyword evidence="5" id="KW-0964">Secreted</keyword>
<feature type="binding site" evidence="14">
    <location>
        <position position="113"/>
    </location>
    <ligand>
        <name>Ca(2+)</name>
        <dbReference type="ChEBI" id="CHEBI:29108"/>
    </ligand>
</feature>
<evidence type="ECO:0000256" key="13">
    <source>
        <dbReference type="ARBA" id="ARBA00059871"/>
    </source>
</evidence>
<keyword evidence="6 14" id="KW-0479">Metal-binding</keyword>
<dbReference type="GO" id="GO:0004623">
    <property type="term" value="F:phospholipase A2 activity"/>
    <property type="evidence" value="ECO:0007669"/>
    <property type="project" value="UniProtKB-EC"/>
</dbReference>
<dbReference type="FunFam" id="1.20.90.10:FF:000005">
    <property type="entry name" value="Secretory phospholipase A2"/>
    <property type="match status" value="1"/>
</dbReference>
<dbReference type="GO" id="GO:0050482">
    <property type="term" value="P:arachidonate secretion"/>
    <property type="evidence" value="ECO:0007669"/>
    <property type="project" value="InterPro"/>
</dbReference>
<feature type="binding site" evidence="14">
    <location>
        <position position="136"/>
    </location>
    <ligand>
        <name>Ca(2+)</name>
        <dbReference type="ChEBI" id="CHEBI:29108"/>
    </ligand>
</feature>
<feature type="signal peptide" evidence="16">
    <location>
        <begin position="1"/>
        <end position="29"/>
    </location>
</feature>
<evidence type="ECO:0000256" key="10">
    <source>
        <dbReference type="ARBA" id="ARBA00022963"/>
    </source>
</evidence>
<evidence type="ECO:0000256" key="11">
    <source>
        <dbReference type="ARBA" id="ARBA00023098"/>
    </source>
</evidence>
<dbReference type="InterPro" id="IPR036444">
    <property type="entry name" value="PLipase_A2_dom_sf"/>
</dbReference>
<gene>
    <name evidence="17" type="ORF">ZIOFF_040545</name>
</gene>
<dbReference type="Proteomes" id="UP000734854">
    <property type="component" value="Unassembled WGS sequence"/>
</dbReference>
<dbReference type="CDD" id="cd04706">
    <property type="entry name" value="PLA2_plant"/>
    <property type="match status" value="1"/>
</dbReference>
<evidence type="ECO:0000313" key="18">
    <source>
        <dbReference type="Proteomes" id="UP000734854"/>
    </source>
</evidence>
<feature type="binding site" evidence="14">
    <location>
        <position position="111"/>
    </location>
    <ligand>
        <name>Ca(2+)</name>
        <dbReference type="ChEBI" id="CHEBI:29108"/>
    </ligand>
</feature>
<sequence>MKLSVSFSRLFVLLLLLLLSHISLYSVNALNVGMQFANAAIDKVNLSYSSILHEVAARVLFPSETKQCSVSSSFFFFFLIFFLVPQSVRQCSRTCESQHCTVLPFLRYGKYCGILYTGCPGEKPCDALDACCMVHDDCIGSKNNDYLDEECNGQMVECIEKVKASGTGQATFKGNQCSVEEVADLVEALLEAALLARRVIHNP</sequence>
<comment type="function">
    <text evidence="13">PA2 catalyzes the calcium-dependent hydrolysis of the 2-acyl groups in 3-sn-phosphoglycerides. Releases lysophospholipids (LPLs) and free fatty acids (FFAs) from membrane phospholipids in response to hormones and other external stimuli.</text>
</comment>
<dbReference type="GO" id="GO:0005509">
    <property type="term" value="F:calcium ion binding"/>
    <property type="evidence" value="ECO:0007669"/>
    <property type="project" value="InterPro"/>
</dbReference>
<dbReference type="Gene3D" id="1.20.90.10">
    <property type="entry name" value="Phospholipase A2 domain"/>
    <property type="match status" value="1"/>
</dbReference>
<name>A0A8J5L4L7_ZINOF</name>
<feature type="chain" id="PRO_5035287519" description="phospholipase A2" evidence="16">
    <location>
        <begin position="30"/>
        <end position="203"/>
    </location>
</feature>
<comment type="catalytic activity">
    <reaction evidence="1">
        <text>a 1,2-diacyl-sn-glycero-3-phosphocholine + H2O = a 1-acyl-sn-glycero-3-phosphocholine + a fatty acid + H(+)</text>
        <dbReference type="Rhea" id="RHEA:15801"/>
        <dbReference type="ChEBI" id="CHEBI:15377"/>
        <dbReference type="ChEBI" id="CHEBI:15378"/>
        <dbReference type="ChEBI" id="CHEBI:28868"/>
        <dbReference type="ChEBI" id="CHEBI:57643"/>
        <dbReference type="ChEBI" id="CHEBI:58168"/>
        <dbReference type="EC" id="3.1.1.4"/>
    </reaction>
</comment>
<dbReference type="GO" id="GO:0006644">
    <property type="term" value="P:phospholipid metabolic process"/>
    <property type="evidence" value="ECO:0007669"/>
    <property type="project" value="InterPro"/>
</dbReference>
<dbReference type="GO" id="GO:0005576">
    <property type="term" value="C:extracellular region"/>
    <property type="evidence" value="ECO:0007669"/>
    <property type="project" value="UniProtKB-SubCell"/>
</dbReference>
<evidence type="ECO:0000256" key="14">
    <source>
        <dbReference type="PIRSR" id="PIRSR601211-2"/>
    </source>
</evidence>
<evidence type="ECO:0000256" key="12">
    <source>
        <dbReference type="ARBA" id="ARBA00023157"/>
    </source>
</evidence>
<comment type="subcellular location">
    <subcellularLocation>
        <location evidence="2">Secreted</location>
    </subcellularLocation>
</comment>
<dbReference type="SUPFAM" id="SSF48619">
    <property type="entry name" value="Phospholipase A2, PLA2"/>
    <property type="match status" value="1"/>
</dbReference>
<keyword evidence="7 16" id="KW-0732">Signal</keyword>
<dbReference type="InterPro" id="IPR033113">
    <property type="entry name" value="PLA2_histidine"/>
</dbReference>
<dbReference type="PROSITE" id="PS00118">
    <property type="entry name" value="PA2_HIS"/>
    <property type="match status" value="1"/>
</dbReference>
<comment type="cofactor">
    <cofactor evidence="14">
        <name>Ca(2+)</name>
        <dbReference type="ChEBI" id="CHEBI:29108"/>
    </cofactor>
    <text evidence="14">Binds 1 Ca(2+) ion per subunit.</text>
</comment>
<evidence type="ECO:0000256" key="16">
    <source>
        <dbReference type="SAM" id="SignalP"/>
    </source>
</evidence>
<keyword evidence="12 15" id="KW-1015">Disulfide bond</keyword>
<evidence type="ECO:0000256" key="3">
    <source>
        <dbReference type="ARBA" id="ARBA00007056"/>
    </source>
</evidence>
<evidence type="ECO:0000256" key="4">
    <source>
        <dbReference type="ARBA" id="ARBA00013278"/>
    </source>
</evidence>
<comment type="similarity">
    <text evidence="3">Belongs to the phospholipase A2 family.</text>
</comment>
<evidence type="ECO:0000313" key="17">
    <source>
        <dbReference type="EMBL" id="KAG6500695.1"/>
    </source>
</evidence>
<evidence type="ECO:0000256" key="5">
    <source>
        <dbReference type="ARBA" id="ARBA00022525"/>
    </source>
</evidence>
<evidence type="ECO:0000256" key="1">
    <source>
        <dbReference type="ARBA" id="ARBA00001604"/>
    </source>
</evidence>